<dbReference type="Pfam" id="PF02518">
    <property type="entry name" value="HATPase_c"/>
    <property type="match status" value="1"/>
</dbReference>
<dbReference type="AlphaFoldDB" id="A0A2T2YM68"/>
<evidence type="ECO:0000256" key="4">
    <source>
        <dbReference type="ARBA" id="ARBA00022692"/>
    </source>
</evidence>
<reference evidence="12 13" key="1">
    <citation type="submission" date="2018-03" db="EMBL/GenBank/DDBJ databases">
        <title>Adhaeribacter sp. HMF7605 Genome sequencing and assembly.</title>
        <authorList>
            <person name="Kang H."/>
            <person name="Kang J."/>
            <person name="Cha I."/>
            <person name="Kim H."/>
            <person name="Joh K."/>
        </authorList>
    </citation>
    <scope>NUCLEOTIDE SEQUENCE [LARGE SCALE GENOMIC DNA]</scope>
    <source>
        <strain evidence="12 13">HMF7605</strain>
    </source>
</reference>
<dbReference type="OrthoDB" id="5401121at2"/>
<evidence type="ECO:0000256" key="10">
    <source>
        <dbReference type="SAM" id="Phobius"/>
    </source>
</evidence>
<keyword evidence="9" id="KW-0175">Coiled coil</keyword>
<feature type="domain" description="Histidine kinase" evidence="11">
    <location>
        <begin position="288"/>
        <end position="488"/>
    </location>
</feature>
<dbReference type="Gene3D" id="1.20.5.1930">
    <property type="match status" value="1"/>
</dbReference>
<dbReference type="CDD" id="cd16917">
    <property type="entry name" value="HATPase_UhpB-NarQ-NarX-like"/>
    <property type="match status" value="1"/>
</dbReference>
<evidence type="ECO:0000256" key="3">
    <source>
        <dbReference type="ARBA" id="ARBA00022679"/>
    </source>
</evidence>
<dbReference type="InterPro" id="IPR050482">
    <property type="entry name" value="Sensor_HK_TwoCompSys"/>
</dbReference>
<dbReference type="Pfam" id="PF07730">
    <property type="entry name" value="HisKA_3"/>
    <property type="match status" value="1"/>
</dbReference>
<dbReference type="InterPro" id="IPR011712">
    <property type="entry name" value="Sig_transdc_His_kin_sub3_dim/P"/>
</dbReference>
<dbReference type="GO" id="GO:0000155">
    <property type="term" value="F:phosphorelay sensor kinase activity"/>
    <property type="evidence" value="ECO:0007669"/>
    <property type="project" value="InterPro"/>
</dbReference>
<accession>A0A2T2YM68</accession>
<dbReference type="PANTHER" id="PTHR24421:SF37">
    <property type="entry name" value="SENSOR HISTIDINE KINASE NARS"/>
    <property type="match status" value="1"/>
</dbReference>
<evidence type="ECO:0000256" key="6">
    <source>
        <dbReference type="ARBA" id="ARBA00022989"/>
    </source>
</evidence>
<keyword evidence="13" id="KW-1185">Reference proteome</keyword>
<keyword evidence="6 10" id="KW-1133">Transmembrane helix</keyword>
<dbReference type="Pfam" id="PF13675">
    <property type="entry name" value="PilJ"/>
    <property type="match status" value="1"/>
</dbReference>
<dbReference type="GO" id="GO:0046983">
    <property type="term" value="F:protein dimerization activity"/>
    <property type="evidence" value="ECO:0007669"/>
    <property type="project" value="InterPro"/>
</dbReference>
<evidence type="ECO:0000313" key="12">
    <source>
        <dbReference type="EMBL" id="PSR56589.1"/>
    </source>
</evidence>
<keyword evidence="4 10" id="KW-0812">Transmembrane</keyword>
<dbReference type="RefSeq" id="WP_106932768.1">
    <property type="nucleotide sequence ID" value="NZ_PYFT01000001.1"/>
</dbReference>
<dbReference type="SUPFAM" id="SSF55874">
    <property type="entry name" value="ATPase domain of HSP90 chaperone/DNA topoisomerase II/histidine kinase"/>
    <property type="match status" value="1"/>
</dbReference>
<dbReference type="InterPro" id="IPR005467">
    <property type="entry name" value="His_kinase_dom"/>
</dbReference>
<keyword evidence="2" id="KW-1003">Cell membrane</keyword>
<feature type="transmembrane region" description="Helical" evidence="10">
    <location>
        <begin position="16"/>
        <end position="35"/>
    </location>
</feature>
<evidence type="ECO:0000259" key="11">
    <source>
        <dbReference type="PROSITE" id="PS50109"/>
    </source>
</evidence>
<evidence type="ECO:0000256" key="1">
    <source>
        <dbReference type="ARBA" id="ARBA00004651"/>
    </source>
</evidence>
<keyword evidence="8 10" id="KW-0472">Membrane</keyword>
<evidence type="ECO:0000256" key="7">
    <source>
        <dbReference type="ARBA" id="ARBA00023012"/>
    </source>
</evidence>
<dbReference type="PROSITE" id="PS50109">
    <property type="entry name" value="HIS_KIN"/>
    <property type="match status" value="1"/>
</dbReference>
<dbReference type="GO" id="GO:0005886">
    <property type="term" value="C:plasma membrane"/>
    <property type="evidence" value="ECO:0007669"/>
    <property type="project" value="UniProtKB-SubCell"/>
</dbReference>
<gene>
    <name evidence="12" type="ORF">AHMF7605_25375</name>
</gene>
<evidence type="ECO:0000313" key="13">
    <source>
        <dbReference type="Proteomes" id="UP000240357"/>
    </source>
</evidence>
<comment type="subcellular location">
    <subcellularLocation>
        <location evidence="1">Cell membrane</location>
        <topology evidence="1">Multi-pass membrane protein</topology>
    </subcellularLocation>
</comment>
<dbReference type="Proteomes" id="UP000240357">
    <property type="component" value="Unassembled WGS sequence"/>
</dbReference>
<organism evidence="12 13">
    <name type="scientific">Adhaeribacter arboris</name>
    <dbReference type="NCBI Taxonomy" id="2072846"/>
    <lineage>
        <taxon>Bacteria</taxon>
        <taxon>Pseudomonadati</taxon>
        <taxon>Bacteroidota</taxon>
        <taxon>Cytophagia</taxon>
        <taxon>Cytophagales</taxon>
        <taxon>Hymenobacteraceae</taxon>
        <taxon>Adhaeribacter</taxon>
    </lineage>
</organism>
<dbReference type="Gene3D" id="3.30.565.10">
    <property type="entry name" value="Histidine kinase-like ATPase, C-terminal domain"/>
    <property type="match status" value="1"/>
</dbReference>
<feature type="coiled-coil region" evidence="9">
    <location>
        <begin position="221"/>
        <end position="274"/>
    </location>
</feature>
<comment type="caution">
    <text evidence="12">The sequence shown here is derived from an EMBL/GenBank/DDBJ whole genome shotgun (WGS) entry which is preliminary data.</text>
</comment>
<keyword evidence="5" id="KW-0418">Kinase</keyword>
<evidence type="ECO:0000256" key="8">
    <source>
        <dbReference type="ARBA" id="ARBA00023136"/>
    </source>
</evidence>
<sequence>MSSTIDANISKKITRLYLLALTAIALLLLVGQLLVQRSLQRQLTDSRIINIAGRQRMLSQKICKTIVLLYHQQNSTATPIYINDLQEALNLWQKSHEGLKNGYIVYLHIPVNNSAAIRQKFSRMDPLFHVLFENAQAINKYYHTHLTPTAAPLKLRTRMSTLLKNERAYLQSMDQIVFQYDAEASERVNNSQRMENIVLFFTLGILLLEALFVFRPAVTQIKSTIQQLIQAKEQTQKVNNELLQANKLLAETKEALLEATNQKYQQEINEQKLRSTYLIEGQEEERKRVAREIHDGLGQMLTALKYGIEKTSDAVPPTAPTQQHLNELRQLVSQTITEARTISFNLMPAVLSDFGLASALKLLTNQVASGANVNISFTTNWNGKRLAKNTEIGLYRVSQEALHNAVKYAKANAIQVELQAKKKYIHLSISDNGQGFAHANLILPTGNNSLAQGISNMKERVFLLNGKLNISSKPGEGTQIHVKVPFLALDHD</sequence>
<proteinExistence type="predicted"/>
<keyword evidence="3" id="KW-0808">Transferase</keyword>
<dbReference type="InterPro" id="IPR036890">
    <property type="entry name" value="HATPase_C_sf"/>
</dbReference>
<protein>
    <recommendedName>
        <fullName evidence="11">Histidine kinase domain-containing protein</fullName>
    </recommendedName>
</protein>
<name>A0A2T2YM68_9BACT</name>
<evidence type="ECO:0000256" key="9">
    <source>
        <dbReference type="SAM" id="Coils"/>
    </source>
</evidence>
<feature type="transmembrane region" description="Helical" evidence="10">
    <location>
        <begin position="197"/>
        <end position="218"/>
    </location>
</feature>
<evidence type="ECO:0000256" key="5">
    <source>
        <dbReference type="ARBA" id="ARBA00022777"/>
    </source>
</evidence>
<evidence type="ECO:0000256" key="2">
    <source>
        <dbReference type="ARBA" id="ARBA00022475"/>
    </source>
</evidence>
<dbReference type="InterPro" id="IPR003594">
    <property type="entry name" value="HATPase_dom"/>
</dbReference>
<dbReference type="EMBL" id="PYFT01000001">
    <property type="protein sequence ID" value="PSR56589.1"/>
    <property type="molecule type" value="Genomic_DNA"/>
</dbReference>
<dbReference type="InterPro" id="IPR029095">
    <property type="entry name" value="NarX-like_N"/>
</dbReference>
<keyword evidence="7" id="KW-0902">Two-component regulatory system</keyword>
<dbReference type="PANTHER" id="PTHR24421">
    <property type="entry name" value="NITRATE/NITRITE SENSOR PROTEIN NARX-RELATED"/>
    <property type="match status" value="1"/>
</dbReference>
<dbReference type="SMART" id="SM00387">
    <property type="entry name" value="HATPase_c"/>
    <property type="match status" value="1"/>
</dbReference>